<dbReference type="AlphaFoldDB" id="A0A1C6STU1"/>
<keyword evidence="2" id="KW-1185">Reference proteome</keyword>
<dbReference type="Proteomes" id="UP000199699">
    <property type="component" value="Unassembled WGS sequence"/>
</dbReference>
<proteinExistence type="predicted"/>
<dbReference type="RefSeq" id="WP_091086795.1">
    <property type="nucleotide sequence ID" value="NZ_FMHT01000003.1"/>
</dbReference>
<dbReference type="EMBL" id="FMHT01000003">
    <property type="protein sequence ID" value="SCL32930.1"/>
    <property type="molecule type" value="Genomic_DNA"/>
</dbReference>
<dbReference type="OrthoDB" id="3403943at2"/>
<sequence>MNELYLPPVVWRVAIPRRSGYQTTPAGRTYTSERGARDYAARYPGARVFRAEQTWVEVTE</sequence>
<name>A0A1C6STU1_9ACTN</name>
<evidence type="ECO:0000313" key="1">
    <source>
        <dbReference type="EMBL" id="SCL32930.1"/>
    </source>
</evidence>
<accession>A0A1C6STU1</accession>
<reference evidence="1 2" key="1">
    <citation type="submission" date="2016-06" db="EMBL/GenBank/DDBJ databases">
        <authorList>
            <person name="Kjaerup R.B."/>
            <person name="Dalgaard T.S."/>
            <person name="Juul-Madsen H.R."/>
        </authorList>
    </citation>
    <scope>NUCLEOTIDE SEQUENCE [LARGE SCALE GENOMIC DNA]</scope>
    <source>
        <strain evidence="1 2">DSM 43818</strain>
    </source>
</reference>
<organism evidence="1 2">
    <name type="scientific">Micromonospora nigra</name>
    <dbReference type="NCBI Taxonomy" id="145857"/>
    <lineage>
        <taxon>Bacteria</taxon>
        <taxon>Bacillati</taxon>
        <taxon>Actinomycetota</taxon>
        <taxon>Actinomycetes</taxon>
        <taxon>Micromonosporales</taxon>
        <taxon>Micromonosporaceae</taxon>
        <taxon>Micromonospora</taxon>
    </lineage>
</organism>
<dbReference type="STRING" id="145857.GA0070616_4592"/>
<gene>
    <name evidence="1" type="ORF">GA0070616_4592</name>
</gene>
<protein>
    <submittedName>
        <fullName evidence="1">Uncharacterized protein</fullName>
    </submittedName>
</protein>
<evidence type="ECO:0000313" key="2">
    <source>
        <dbReference type="Proteomes" id="UP000199699"/>
    </source>
</evidence>